<dbReference type="PANTHER" id="PTHR11070">
    <property type="entry name" value="UVRD / RECB / PCRA DNA HELICASE FAMILY MEMBER"/>
    <property type="match status" value="1"/>
</dbReference>
<feature type="domain" description="UvrD-like helicase ATP-binding" evidence="10">
    <location>
        <begin position="216"/>
        <end position="705"/>
    </location>
</feature>
<dbReference type="RefSeq" id="WP_231419126.1">
    <property type="nucleotide sequence ID" value="NZ_CP126446.1"/>
</dbReference>
<feature type="binding site" evidence="9">
    <location>
        <begin position="237"/>
        <end position="244"/>
    </location>
    <ligand>
        <name>ATP</name>
        <dbReference type="ChEBI" id="CHEBI:30616"/>
    </ligand>
</feature>
<dbReference type="Pfam" id="PF01396">
    <property type="entry name" value="Zn_ribbon_Top1"/>
    <property type="match status" value="2"/>
</dbReference>
<evidence type="ECO:0000256" key="8">
    <source>
        <dbReference type="ARBA" id="ARBA00048988"/>
    </source>
</evidence>
<evidence type="ECO:0000259" key="10">
    <source>
        <dbReference type="PROSITE" id="PS51198"/>
    </source>
</evidence>
<dbReference type="SUPFAM" id="SSF52540">
    <property type="entry name" value="P-loop containing nucleoside triphosphate hydrolases"/>
    <property type="match status" value="1"/>
</dbReference>
<dbReference type="InterPro" id="IPR000212">
    <property type="entry name" value="DNA_helicase_UvrD/REP"/>
</dbReference>
<dbReference type="InterPro" id="IPR013498">
    <property type="entry name" value="Topo_IA_Znf"/>
</dbReference>
<evidence type="ECO:0000256" key="7">
    <source>
        <dbReference type="ARBA" id="ARBA00034808"/>
    </source>
</evidence>
<evidence type="ECO:0000256" key="1">
    <source>
        <dbReference type="ARBA" id="ARBA00022741"/>
    </source>
</evidence>
<evidence type="ECO:0000256" key="9">
    <source>
        <dbReference type="PROSITE-ProRule" id="PRU00560"/>
    </source>
</evidence>
<reference evidence="11 12" key="1">
    <citation type="submission" date="2023-05" db="EMBL/GenBank/DDBJ databases">
        <title>Comparative genomics reveals the evidence of polycyclic aromatic hydrocarbons degradation in moderately halophilic genus Pontibacillus.</title>
        <authorList>
            <person name="Yang H."/>
            <person name="Qian Z."/>
        </authorList>
    </citation>
    <scope>NUCLEOTIDE SEQUENCE [LARGE SCALE GENOMIC DNA]</scope>
    <source>
        <strain evidence="12">HN14</strain>
    </source>
</reference>
<dbReference type="PROSITE" id="PS51198">
    <property type="entry name" value="UVRD_HELICASE_ATP_BIND"/>
    <property type="match status" value="1"/>
</dbReference>
<evidence type="ECO:0000313" key="12">
    <source>
        <dbReference type="Proteomes" id="UP001236652"/>
    </source>
</evidence>
<keyword evidence="1 9" id="KW-0547">Nucleotide-binding</keyword>
<dbReference type="Pfam" id="PF00580">
    <property type="entry name" value="UvrD-helicase"/>
    <property type="match status" value="1"/>
</dbReference>
<evidence type="ECO:0000256" key="4">
    <source>
        <dbReference type="ARBA" id="ARBA00022840"/>
    </source>
</evidence>
<dbReference type="InterPro" id="IPR014016">
    <property type="entry name" value="UvrD-like_ATP-bd"/>
</dbReference>
<accession>A0ABY8UYB4</accession>
<protein>
    <recommendedName>
        <fullName evidence="7">DNA 3'-5' helicase</fullName>
        <ecNumber evidence="7">5.6.2.4</ecNumber>
    </recommendedName>
</protein>
<dbReference type="Proteomes" id="UP001236652">
    <property type="component" value="Chromosome"/>
</dbReference>
<keyword evidence="5" id="KW-0413">Isomerase</keyword>
<keyword evidence="3 9" id="KW-0347">Helicase</keyword>
<dbReference type="PANTHER" id="PTHR11070:SF63">
    <property type="entry name" value="DNA HELICASE IV"/>
    <property type="match status" value="1"/>
</dbReference>
<comment type="catalytic activity">
    <reaction evidence="6">
        <text>Couples ATP hydrolysis with the unwinding of duplex DNA by translocating in the 3'-5' direction.</text>
        <dbReference type="EC" id="5.6.2.4"/>
    </reaction>
</comment>
<keyword evidence="12" id="KW-1185">Reference proteome</keyword>
<dbReference type="Pfam" id="PF13361">
    <property type="entry name" value="UvrD_C"/>
    <property type="match status" value="1"/>
</dbReference>
<dbReference type="EC" id="5.6.2.4" evidence="7"/>
<evidence type="ECO:0000256" key="5">
    <source>
        <dbReference type="ARBA" id="ARBA00023235"/>
    </source>
</evidence>
<dbReference type="InterPro" id="IPR027417">
    <property type="entry name" value="P-loop_NTPase"/>
</dbReference>
<gene>
    <name evidence="11" type="ORF">QNI29_02175</name>
</gene>
<evidence type="ECO:0000256" key="2">
    <source>
        <dbReference type="ARBA" id="ARBA00022801"/>
    </source>
</evidence>
<evidence type="ECO:0000313" key="11">
    <source>
        <dbReference type="EMBL" id="WIF98497.1"/>
    </source>
</evidence>
<comment type="catalytic activity">
    <reaction evidence="8">
        <text>ATP + H2O = ADP + phosphate + H(+)</text>
        <dbReference type="Rhea" id="RHEA:13065"/>
        <dbReference type="ChEBI" id="CHEBI:15377"/>
        <dbReference type="ChEBI" id="CHEBI:15378"/>
        <dbReference type="ChEBI" id="CHEBI:30616"/>
        <dbReference type="ChEBI" id="CHEBI:43474"/>
        <dbReference type="ChEBI" id="CHEBI:456216"/>
        <dbReference type="EC" id="5.6.2.4"/>
    </reaction>
</comment>
<proteinExistence type="predicted"/>
<name>A0ABY8UYB4_9BACI</name>
<dbReference type="InterPro" id="IPR014017">
    <property type="entry name" value="DNA_helicase_UvrD-like_C"/>
</dbReference>
<evidence type="ECO:0000256" key="3">
    <source>
        <dbReference type="ARBA" id="ARBA00022806"/>
    </source>
</evidence>
<dbReference type="Gene3D" id="3.40.50.300">
    <property type="entry name" value="P-loop containing nucleotide triphosphate hydrolases"/>
    <property type="match status" value="3"/>
</dbReference>
<organism evidence="11 12">
    <name type="scientific">Pontibacillus chungwhensis</name>
    <dbReference type="NCBI Taxonomy" id="265426"/>
    <lineage>
        <taxon>Bacteria</taxon>
        <taxon>Bacillati</taxon>
        <taxon>Bacillota</taxon>
        <taxon>Bacilli</taxon>
        <taxon>Bacillales</taxon>
        <taxon>Bacillaceae</taxon>
        <taxon>Pontibacillus</taxon>
    </lineage>
</organism>
<evidence type="ECO:0000256" key="6">
    <source>
        <dbReference type="ARBA" id="ARBA00034617"/>
    </source>
</evidence>
<keyword evidence="2 9" id="KW-0378">Hydrolase</keyword>
<dbReference type="EMBL" id="CP126446">
    <property type="protein sequence ID" value="WIF98497.1"/>
    <property type="molecule type" value="Genomic_DNA"/>
</dbReference>
<keyword evidence="4 9" id="KW-0067">ATP-binding</keyword>
<dbReference type="Gene3D" id="3.30.65.10">
    <property type="entry name" value="Bacterial Topoisomerase I, domain 1"/>
    <property type="match status" value="2"/>
</dbReference>
<sequence length="985" mass="115643">MQDLFHKIKLFINKIQYRDFSVALKQDLTKWQHSKESLWAKSLALKNQTEIITNHQIETLQETYNEVLKDQPLKAITNSSIHKHLEQLRTLPIYKDYEEKRNEHKKAIRSLLIKLPSIQETRNKVITMHTVEAYTFMERVDLLKKSYITHSHKQSLLASSYQNAYDFFEGGHPDRTIQQFNGLFENLSEKIKDWNKHYIDQELRNNQHFFNNIDGKSLDHQQRVAIVTDEDSNLILAGAGSGKTLTISGKVKYLIERKGIKPEEILLISFTKKAAGEMHERIAKKLGVEIDVKTFHKLGLEIISEAGNEKPDIEDSMDAVLHTFFKEQMHKHKNYIHKLMHFFGVYLKIPKDISDFNTLGEYHEYHKNLDFETLKGKAHKQQEHVKQSTDQLAAQKKTYQGETVKSLEEFIIANFLYLNGISYTYEKPYEYLTGNQQYRQYKPDFYLDDYGLYLEHFGIDENMRAPHLSAIEEERYLEDLKWKRELHKENETRLLETYSYYNREGILLEELERMLKEEGVVFQPIDSKKLFSQIFDHLNNTYFQDLKKLVKTFITLFKSSGYGAEDFQTLEKQNKRNLSLFMRKRNEIFFSLVKPIYHYYEKSLASKNAIDFNDMINRATSIIEETKPQFPYKYIIVDEYQDISQSRFHLINAIRKQTGAKVMCVGDDWQSIYRFAGSDIELFTNFEAYFGDHELLRIEKTYRNSQQLIDTAGQFVMKNPSQYKKNLRSDKTNETPIRMFLFKNRQIIQRLEDILDEVVAAKGTNQTIMLLGRNNYDILIFEKSPDFYAQHKSGKVTYKKYPNLSIQFLSVHKSKGLEADYVILLNAKNGKTGFPNKIEDDPVLEWVLQTKDQFLFSEERRLFYTAITRTQNSTYILVPEKSPSSFVKELKEEYNIAYETGGHVAEETLKCPRCHSGDLTIRNDSFVGCSNYPQCGYTINDVSVLEHQKKCSRCGGFMAKRKNKSGEYFYGCSNYPLCSQTENIE</sequence>